<keyword evidence="2" id="KW-1133">Transmembrane helix</keyword>
<dbReference type="InterPro" id="IPR023214">
    <property type="entry name" value="HAD_sf"/>
</dbReference>
<dbReference type="PANTHER" id="PTHR13219:SF6">
    <property type="entry name" value="TRANSMEMBRANE PROTEIN 94"/>
    <property type="match status" value="1"/>
</dbReference>
<feature type="transmembrane region" description="Helical" evidence="2">
    <location>
        <begin position="329"/>
        <end position="347"/>
    </location>
</feature>
<feature type="transmembrane region" description="Helical" evidence="2">
    <location>
        <begin position="1222"/>
        <end position="1246"/>
    </location>
</feature>
<feature type="transmembrane region" description="Helical" evidence="2">
    <location>
        <begin position="133"/>
        <end position="155"/>
    </location>
</feature>
<feature type="transmembrane region" description="Helical" evidence="2">
    <location>
        <begin position="107"/>
        <end position="127"/>
    </location>
</feature>
<keyword evidence="5" id="KW-1185">Reference proteome</keyword>
<dbReference type="InterPro" id="IPR006068">
    <property type="entry name" value="ATPase_P-typ_cation-transptr_C"/>
</dbReference>
<dbReference type="SUPFAM" id="SSF81665">
    <property type="entry name" value="Calcium ATPase, transmembrane domain M"/>
    <property type="match status" value="1"/>
</dbReference>
<protein>
    <recommendedName>
        <fullName evidence="3">Cation-transporting P-type ATPase C-terminal domain-containing protein</fullName>
    </recommendedName>
</protein>
<sequence>MSEEGKKSSYSNDFSAVSEARRSWSWRKREGLGESEGEINMETLEILCEAQEKRDDESVGLSSQEALKRLFDAIKDELSTYMEANSCTWKEDLWNTLSHNHHLPISFISLGFLILEVLVMVLSYALAGSTRNSSLPLVEGIIVLLLTSVNLALCVREERLRRTEMARSVQDLLDNYDDCCSWMPSDYVDPCTPPSPSISLVHAYRDQELVSVPCNLLVQGDVVVLGPGHSAPAQVQQLSSELSNKGSLLVLEEGQVFYPIVTQNPSDGSKITGTGIQSSQPHQREKFLVTVTPFKVSLRRILNQSLKRPVSIVGNEMHYITSTIVDKRLLPVIFVLSLIVNILRIFLLANDSGHWSELVLLLQGYAVLPLLPISFPTVWIALNLYGAAKVKVLFQFLKKKGKPADELTVQEVLKCALKIFLGDPSSLPRTANLLEILGSVTVWCCVDKEGILSLPNPCAEKVFFLKSRKHKLKEELAGKAKSRKESTCTWTSEVSRQSSSQDGQESSDNDDEDDDDGYGDDDDIYVSDSETTGNNWNDYYFKGHREVLNLSSDPESQFGLRFDDARWENHINSLKPLGLNILLNSCCKCPVRCLRFADHTGLLSLSYNPVPLPCYRRCLCLLGKEIGFMERALDLFIKQKYIFAVQSPVNSTFRFPIHSHSFLSVSKEKPIPNMICLVAKEKRTGSLQLLTQGSADVVLEACTDYWDGKSLCPVTASERKKVLDFYQRNSMSANCVAFAYRPVSQIPDENSSDVYLELPSTTRWLSFSDNDDIESASEVSEEEAEDKFDETTVFTMPSELNAEESAASLLDRVNVVENAEEYQSILGGQIFIGVVTLQFKAKKDILPLIEDLNNAGIRFVYFSAENEMRSRVFAERMGLETGWNCHISLREGGQLIEDRGSSATVSERNAESLFDTQDDINVAGQEGDEKHVSWWGVRSDESPEKVPNKAEATEEVDPLLESHSDGGTLLSSSQISAPEDYWFFANRAKLPRGVQNIRPHLENVDNVPLLVPLFTDCSPAAVQEMISIMQDYGEVVCCVGSSFNSVNPAIFIQADLSIAVEPLFPQLCLKGLPKDFRSGTPRLGHESAREKMHRSLSEEQSTEEENELSPLELSVFLNALPCSLAFHRDASFDFKVLIKEARHLCFGLMNCFSFMLSCQLVLSAVMLLSSFLLLPPPLTGLHILWLTCLTVPLLSLSLIGSTADQDLMTMITGKNDKNFKDITYRVCILFLVCFFPSVCVCCLVLFPLNLRDICRSLNKKSSDCHYLLGYRNSSEVWNGLGQSHIQALALAQDINTFFLVLLFVFISSSYVHRLHLLWRKSPFVNKSWMCAVAVLLTLHVIYFALSQVGWSQHRSRVYSITDVPVPSIIITILWPVVALAICELFKRRYIKEWIRHQRRAKLKFGTKLGMNSPF</sequence>
<keyword evidence="2" id="KW-0472">Membrane</keyword>
<dbReference type="InterPro" id="IPR023299">
    <property type="entry name" value="ATPase_P-typ_cyto_dom_N"/>
</dbReference>
<feature type="region of interest" description="Disordered" evidence="1">
    <location>
        <begin position="1080"/>
        <end position="1104"/>
    </location>
</feature>
<organism evidence="4 5">
    <name type="scientific">Porites lobata</name>
    <dbReference type="NCBI Taxonomy" id="104759"/>
    <lineage>
        <taxon>Eukaryota</taxon>
        <taxon>Metazoa</taxon>
        <taxon>Cnidaria</taxon>
        <taxon>Anthozoa</taxon>
        <taxon>Hexacorallia</taxon>
        <taxon>Scleractinia</taxon>
        <taxon>Fungiina</taxon>
        <taxon>Poritidae</taxon>
        <taxon>Porites</taxon>
    </lineage>
</organism>
<evidence type="ECO:0000256" key="2">
    <source>
        <dbReference type="SAM" id="Phobius"/>
    </source>
</evidence>
<dbReference type="EMBL" id="CALNXK010000005">
    <property type="protein sequence ID" value="CAH3036981.1"/>
    <property type="molecule type" value="Genomic_DNA"/>
</dbReference>
<evidence type="ECO:0000256" key="1">
    <source>
        <dbReference type="SAM" id="MobiDB-lite"/>
    </source>
</evidence>
<reference evidence="4 5" key="1">
    <citation type="submission" date="2022-05" db="EMBL/GenBank/DDBJ databases">
        <authorList>
            <consortium name="Genoscope - CEA"/>
            <person name="William W."/>
        </authorList>
    </citation>
    <scope>NUCLEOTIDE SEQUENCE [LARGE SCALE GENOMIC DNA]</scope>
</reference>
<proteinExistence type="predicted"/>
<evidence type="ECO:0000313" key="4">
    <source>
        <dbReference type="EMBL" id="CAH3036981.1"/>
    </source>
</evidence>
<dbReference type="SUPFAM" id="SSF81660">
    <property type="entry name" value="Metal cation-transporting ATPase, ATP-binding domain N"/>
    <property type="match status" value="1"/>
</dbReference>
<dbReference type="InterPro" id="IPR039720">
    <property type="entry name" value="TMEM94"/>
</dbReference>
<feature type="transmembrane region" description="Helical" evidence="2">
    <location>
        <begin position="1365"/>
        <end position="1385"/>
    </location>
</feature>
<feature type="compositionally biased region" description="Acidic residues" evidence="1">
    <location>
        <begin position="505"/>
        <end position="525"/>
    </location>
</feature>
<dbReference type="Gene3D" id="1.20.1110.10">
    <property type="entry name" value="Calcium-transporting ATPase, transmembrane domain"/>
    <property type="match status" value="1"/>
</dbReference>
<feature type="region of interest" description="Disordered" evidence="1">
    <location>
        <begin position="488"/>
        <end position="530"/>
    </location>
</feature>
<feature type="domain" description="Cation-transporting P-type ATPase C-terminal" evidence="3">
    <location>
        <begin position="1175"/>
        <end position="1387"/>
    </location>
</feature>
<evidence type="ECO:0000259" key="3">
    <source>
        <dbReference type="Pfam" id="PF00689"/>
    </source>
</evidence>
<name>A0ABN8MY46_9CNID</name>
<keyword evidence="2" id="KW-0812">Transmembrane</keyword>
<dbReference type="PANTHER" id="PTHR13219">
    <property type="entry name" value="TRANSMEMBRANE PROTEIN 94"/>
    <property type="match status" value="1"/>
</dbReference>
<feature type="transmembrane region" description="Helical" evidence="2">
    <location>
        <begin position="1294"/>
        <end position="1311"/>
    </location>
</feature>
<dbReference type="Gene3D" id="3.40.50.1000">
    <property type="entry name" value="HAD superfamily/HAD-like"/>
    <property type="match status" value="1"/>
</dbReference>
<feature type="transmembrane region" description="Helical" evidence="2">
    <location>
        <begin position="1144"/>
        <end position="1174"/>
    </location>
</feature>
<dbReference type="Gene3D" id="3.40.1110.10">
    <property type="entry name" value="Calcium-transporting ATPase, cytoplasmic domain N"/>
    <property type="match status" value="1"/>
</dbReference>
<feature type="compositionally biased region" description="Basic and acidic residues" evidence="1">
    <location>
        <begin position="1080"/>
        <end position="1097"/>
    </location>
</feature>
<evidence type="ECO:0000313" key="5">
    <source>
        <dbReference type="Proteomes" id="UP001159405"/>
    </source>
</evidence>
<feature type="transmembrane region" description="Helical" evidence="2">
    <location>
        <begin position="367"/>
        <end position="388"/>
    </location>
</feature>
<gene>
    <name evidence="4" type="ORF">PLOB_00035691</name>
</gene>
<feature type="transmembrane region" description="Helical" evidence="2">
    <location>
        <begin position="1323"/>
        <end position="1345"/>
    </location>
</feature>
<dbReference type="Pfam" id="PF00689">
    <property type="entry name" value="Cation_ATPase_C"/>
    <property type="match status" value="1"/>
</dbReference>
<dbReference type="Proteomes" id="UP001159405">
    <property type="component" value="Unassembled WGS sequence"/>
</dbReference>
<feature type="region of interest" description="Disordered" evidence="1">
    <location>
        <begin position="1"/>
        <end position="24"/>
    </location>
</feature>
<accession>A0ABN8MY46</accession>
<dbReference type="InterPro" id="IPR023298">
    <property type="entry name" value="ATPase_P-typ_TM_dom_sf"/>
</dbReference>
<feature type="transmembrane region" description="Helical" evidence="2">
    <location>
        <begin position="1180"/>
        <end position="1201"/>
    </location>
</feature>
<comment type="caution">
    <text evidence="4">The sequence shown here is derived from an EMBL/GenBank/DDBJ whole genome shotgun (WGS) entry which is preliminary data.</text>
</comment>